<dbReference type="Proteomes" id="UP000594261">
    <property type="component" value="Chromosome 12"/>
</dbReference>
<dbReference type="Pfam" id="PF13456">
    <property type="entry name" value="RVT_3"/>
    <property type="match status" value="1"/>
</dbReference>
<sequence length="221" mass="24706">MEDVGLMVTTAWGIWTNRNEVRHGKSRKPASVLVGWTKELLENFVMANHSTRPFKDPVEAIWQPPKPSWYKANTNGAVYTQQKETGIGVVIRDHHGEVVAALSKRIKAPLGAVEVEAKAMEEGVRFAWEMGIRDCLFESDSLTVVNAMQRRIEPPSSIINVINGSLSQLYRFREVNFSHVGRSGNKAAHTLAQFAKSVPDQHAWVEEILDCIEGLVAQDVM</sequence>
<organism evidence="2 3">
    <name type="scientific">Quercus lobata</name>
    <name type="common">Valley oak</name>
    <dbReference type="NCBI Taxonomy" id="97700"/>
    <lineage>
        <taxon>Eukaryota</taxon>
        <taxon>Viridiplantae</taxon>
        <taxon>Streptophyta</taxon>
        <taxon>Embryophyta</taxon>
        <taxon>Tracheophyta</taxon>
        <taxon>Spermatophyta</taxon>
        <taxon>Magnoliopsida</taxon>
        <taxon>eudicotyledons</taxon>
        <taxon>Gunneridae</taxon>
        <taxon>Pentapetalae</taxon>
        <taxon>rosids</taxon>
        <taxon>fabids</taxon>
        <taxon>Fagales</taxon>
        <taxon>Fagaceae</taxon>
        <taxon>Quercus</taxon>
    </lineage>
</organism>
<dbReference type="InterPro" id="IPR036397">
    <property type="entry name" value="RNaseH_sf"/>
</dbReference>
<keyword evidence="3" id="KW-1185">Reference proteome</keyword>
<dbReference type="InterPro" id="IPR002156">
    <property type="entry name" value="RNaseH_domain"/>
</dbReference>
<evidence type="ECO:0000313" key="2">
    <source>
        <dbReference type="EnsemblPlants" id="QL12p001891:mrna:CDS:1"/>
    </source>
</evidence>
<dbReference type="PANTHER" id="PTHR47723:SF24">
    <property type="entry name" value="RNASE H TYPE-1 DOMAIN-CONTAINING PROTEIN"/>
    <property type="match status" value="1"/>
</dbReference>
<dbReference type="AlphaFoldDB" id="A0A7N2RE64"/>
<evidence type="ECO:0000259" key="1">
    <source>
        <dbReference type="Pfam" id="PF13456"/>
    </source>
</evidence>
<dbReference type="PANTHER" id="PTHR47723">
    <property type="entry name" value="OS05G0353850 PROTEIN"/>
    <property type="match status" value="1"/>
</dbReference>
<accession>A0A7N2RE64</accession>
<dbReference type="CDD" id="cd06222">
    <property type="entry name" value="RNase_H_like"/>
    <property type="match status" value="1"/>
</dbReference>
<proteinExistence type="predicted"/>
<dbReference type="SUPFAM" id="SSF53098">
    <property type="entry name" value="Ribonuclease H-like"/>
    <property type="match status" value="1"/>
</dbReference>
<dbReference type="EMBL" id="LRBV02000012">
    <property type="status" value="NOT_ANNOTATED_CDS"/>
    <property type="molecule type" value="Genomic_DNA"/>
</dbReference>
<feature type="domain" description="RNase H type-1" evidence="1">
    <location>
        <begin position="73"/>
        <end position="195"/>
    </location>
</feature>
<evidence type="ECO:0000313" key="3">
    <source>
        <dbReference type="Proteomes" id="UP000594261"/>
    </source>
</evidence>
<dbReference type="OMA" id="MEHIICT"/>
<reference evidence="2" key="2">
    <citation type="submission" date="2021-01" db="UniProtKB">
        <authorList>
            <consortium name="EnsemblPlants"/>
        </authorList>
    </citation>
    <scope>IDENTIFICATION</scope>
</reference>
<name>A0A7N2RE64_QUELO</name>
<dbReference type="InParanoid" id="A0A7N2RE64"/>
<dbReference type="InterPro" id="IPR012337">
    <property type="entry name" value="RNaseH-like_sf"/>
</dbReference>
<dbReference type="EnsemblPlants" id="QL12p001891:mrna">
    <property type="protein sequence ID" value="QL12p001891:mrna:CDS:1"/>
    <property type="gene ID" value="QL12p001891"/>
</dbReference>
<reference evidence="2 3" key="1">
    <citation type="journal article" date="2016" name="G3 (Bethesda)">
        <title>First Draft Assembly and Annotation of the Genome of a California Endemic Oak Quercus lobata Nee (Fagaceae).</title>
        <authorList>
            <person name="Sork V.L."/>
            <person name="Fitz-Gibbon S.T."/>
            <person name="Puiu D."/>
            <person name="Crepeau M."/>
            <person name="Gugger P.F."/>
            <person name="Sherman R."/>
            <person name="Stevens K."/>
            <person name="Langley C.H."/>
            <person name="Pellegrini M."/>
            <person name="Salzberg S.L."/>
        </authorList>
    </citation>
    <scope>NUCLEOTIDE SEQUENCE [LARGE SCALE GENOMIC DNA]</scope>
    <source>
        <strain evidence="2 3">cv. SW786</strain>
    </source>
</reference>
<protein>
    <recommendedName>
        <fullName evidence="1">RNase H type-1 domain-containing protein</fullName>
    </recommendedName>
</protein>
<dbReference type="InterPro" id="IPR053151">
    <property type="entry name" value="RNase_H-like"/>
</dbReference>
<dbReference type="Gene3D" id="3.30.420.10">
    <property type="entry name" value="Ribonuclease H-like superfamily/Ribonuclease H"/>
    <property type="match status" value="1"/>
</dbReference>
<dbReference type="InterPro" id="IPR044730">
    <property type="entry name" value="RNase_H-like_dom_plant"/>
</dbReference>
<dbReference type="Gramene" id="QL12p001891:mrna">
    <property type="protein sequence ID" value="QL12p001891:mrna:CDS:1"/>
    <property type="gene ID" value="QL12p001891"/>
</dbReference>
<dbReference type="GO" id="GO:0003676">
    <property type="term" value="F:nucleic acid binding"/>
    <property type="evidence" value="ECO:0007669"/>
    <property type="project" value="InterPro"/>
</dbReference>
<dbReference type="GO" id="GO:0004523">
    <property type="term" value="F:RNA-DNA hybrid ribonuclease activity"/>
    <property type="evidence" value="ECO:0007669"/>
    <property type="project" value="InterPro"/>
</dbReference>